<comment type="subcellular location">
    <subcellularLocation>
        <location evidence="8">Cell membrane</location>
        <topology evidence="8">Peripheral membrane protein</topology>
    </subcellularLocation>
    <subcellularLocation>
        <location evidence="1">Membrane</location>
    </subcellularLocation>
</comment>
<dbReference type="PROSITE" id="PS00389">
    <property type="entry name" value="ATPASE_DELTA"/>
    <property type="match status" value="1"/>
</dbReference>
<dbReference type="EMBL" id="JAAGXA010000001">
    <property type="protein sequence ID" value="NEN76718.1"/>
    <property type="molecule type" value="Genomic_DNA"/>
</dbReference>
<proteinExistence type="inferred from homology"/>
<dbReference type="GO" id="GO:0005886">
    <property type="term" value="C:plasma membrane"/>
    <property type="evidence" value="ECO:0007669"/>
    <property type="project" value="UniProtKB-SubCell"/>
</dbReference>
<evidence type="ECO:0000256" key="5">
    <source>
        <dbReference type="ARBA" id="ARBA00023136"/>
    </source>
</evidence>
<keyword evidence="5 8" id="KW-0472">Membrane</keyword>
<comment type="function">
    <text evidence="8">F(1)F(0) ATP synthase produces ATP from ADP in the presence of a proton or sodium gradient. F-type ATPases consist of two structural domains, F(1) containing the extramembraneous catalytic core and F(0) containing the membrane proton channel, linked together by a central stalk and a peripheral stalk. During catalysis, ATP synthesis in the catalytic domain of F(1) is coupled via a rotary mechanism of the central stalk subunits to proton translocation.</text>
</comment>
<evidence type="ECO:0000256" key="3">
    <source>
        <dbReference type="ARBA" id="ARBA00022781"/>
    </source>
</evidence>
<comment type="similarity">
    <text evidence="8">Belongs to the ATPase delta chain family.</text>
</comment>
<dbReference type="InterPro" id="IPR020781">
    <property type="entry name" value="ATPase_OSCP/d_CS"/>
</dbReference>
<evidence type="ECO:0000256" key="7">
    <source>
        <dbReference type="ARBA" id="ARBA00023310"/>
    </source>
</evidence>
<dbReference type="PRINTS" id="PR00125">
    <property type="entry name" value="ATPASEDELTA"/>
</dbReference>
<evidence type="ECO:0000313" key="10">
    <source>
        <dbReference type="Proteomes" id="UP000468687"/>
    </source>
</evidence>
<evidence type="ECO:0000256" key="2">
    <source>
        <dbReference type="ARBA" id="ARBA00022448"/>
    </source>
</evidence>
<dbReference type="NCBIfam" id="NF009967">
    <property type="entry name" value="PRK13430.1"/>
    <property type="match status" value="1"/>
</dbReference>
<keyword evidence="8" id="KW-1003">Cell membrane</keyword>
<dbReference type="PANTHER" id="PTHR11910">
    <property type="entry name" value="ATP SYNTHASE DELTA CHAIN"/>
    <property type="match status" value="1"/>
</dbReference>
<keyword evidence="10" id="KW-1185">Reference proteome</keyword>
<sequence length="268" mass="27973">MADFRGTSADALAALTVELRAVAESDLARVGSDLFAVAGILRGEPALRRVVTDVSVPAEAKRGLLRQILGGKASEAAVSLVDAAVGHRWTVSRDLADAIERLGEIAVVRSAGDAGPRLENELFEFGQVVKGEPSLRDALSDPARSVADKARLVDSLLAGKALPATVALVHQALAGTYRTVAVALATYEHVAADVNGERVATVTVAKPLADGDRARLVDVLSRQYGRPVHLNVVVDRSVVGGVLVEIGDDVIDGTVAGRLDTARRRLAG</sequence>
<accession>A0A6P0HCS6</accession>
<dbReference type="RefSeq" id="WP_163770088.1">
    <property type="nucleotide sequence ID" value="NZ_JAAGXA010000001.1"/>
</dbReference>
<dbReference type="Pfam" id="PF00213">
    <property type="entry name" value="OSCP"/>
    <property type="match status" value="1"/>
</dbReference>
<dbReference type="GO" id="GO:0045259">
    <property type="term" value="C:proton-transporting ATP synthase complex"/>
    <property type="evidence" value="ECO:0007669"/>
    <property type="project" value="UniProtKB-KW"/>
</dbReference>
<reference evidence="9 10" key="1">
    <citation type="journal article" date="2014" name="Int. J. Syst. Evol. Microbiol.">
        <title>Nocardioides zeae sp. nov., isolated from the stem of Zea mays.</title>
        <authorList>
            <person name="Glaeser S.P."/>
            <person name="McInroy J.A."/>
            <person name="Busse H.J."/>
            <person name="Kampfer P."/>
        </authorList>
    </citation>
    <scope>NUCLEOTIDE SEQUENCE [LARGE SCALE GENOMIC DNA]</scope>
    <source>
        <strain evidence="9 10">JCM 30728</strain>
    </source>
</reference>
<keyword evidence="3 8" id="KW-0375">Hydrogen ion transport</keyword>
<evidence type="ECO:0000256" key="8">
    <source>
        <dbReference type="HAMAP-Rule" id="MF_01416"/>
    </source>
</evidence>
<organism evidence="9 10">
    <name type="scientific">Nocardioides zeae</name>
    <dbReference type="NCBI Taxonomy" id="1457234"/>
    <lineage>
        <taxon>Bacteria</taxon>
        <taxon>Bacillati</taxon>
        <taxon>Actinomycetota</taxon>
        <taxon>Actinomycetes</taxon>
        <taxon>Propionibacteriales</taxon>
        <taxon>Nocardioidaceae</taxon>
        <taxon>Nocardioides</taxon>
    </lineage>
</organism>
<protein>
    <recommendedName>
        <fullName evidence="8">ATP synthase subunit delta</fullName>
    </recommendedName>
    <alternativeName>
        <fullName evidence="8">ATP synthase F(1) sector subunit delta</fullName>
    </alternativeName>
    <alternativeName>
        <fullName evidence="8">F-type ATPase subunit delta</fullName>
        <shortName evidence="8">F-ATPase subunit delta</shortName>
    </alternativeName>
</protein>
<evidence type="ECO:0000256" key="6">
    <source>
        <dbReference type="ARBA" id="ARBA00023196"/>
    </source>
</evidence>
<keyword evidence="2 8" id="KW-0813">Transport</keyword>
<name>A0A6P0HCS6_9ACTN</name>
<evidence type="ECO:0000256" key="4">
    <source>
        <dbReference type="ARBA" id="ARBA00023065"/>
    </source>
</evidence>
<keyword evidence="6 8" id="KW-0139">CF(1)</keyword>
<dbReference type="Proteomes" id="UP000468687">
    <property type="component" value="Unassembled WGS sequence"/>
</dbReference>
<dbReference type="AlphaFoldDB" id="A0A6P0HCS6"/>
<evidence type="ECO:0000313" key="9">
    <source>
        <dbReference type="EMBL" id="NEN76718.1"/>
    </source>
</evidence>
<keyword evidence="7 8" id="KW-0066">ATP synthesis</keyword>
<dbReference type="GO" id="GO:0046933">
    <property type="term" value="F:proton-transporting ATP synthase activity, rotational mechanism"/>
    <property type="evidence" value="ECO:0007669"/>
    <property type="project" value="UniProtKB-UniRule"/>
</dbReference>
<keyword evidence="4 8" id="KW-0406">Ion transport</keyword>
<dbReference type="HAMAP" id="MF_01416">
    <property type="entry name" value="ATP_synth_delta_bact"/>
    <property type="match status" value="1"/>
</dbReference>
<dbReference type="InterPro" id="IPR000711">
    <property type="entry name" value="ATPase_OSCP/dsu"/>
</dbReference>
<evidence type="ECO:0000256" key="1">
    <source>
        <dbReference type="ARBA" id="ARBA00004370"/>
    </source>
</evidence>
<gene>
    <name evidence="8" type="primary">atpH</name>
    <name evidence="9" type="ORF">G3T38_00330</name>
</gene>
<comment type="function">
    <text evidence="8">This protein is part of the stalk that links CF(0) to CF(1). It either transmits conformational changes from CF(0) to CF(1) or is implicated in proton conduction.</text>
</comment>
<comment type="caution">
    <text evidence="9">The sequence shown here is derived from an EMBL/GenBank/DDBJ whole genome shotgun (WGS) entry which is preliminary data.</text>
</comment>